<dbReference type="STRING" id="1081105.A0A167A4X0"/>
<sequence length="259" mass="28916">MGNSCSQPRNEAGPGARKLRKRRGGGMNIGLPQEVMINIPCNRVSRHGLPVEQATPDVGREVLLAALQHVAQYIAHRGKNFTVIAVGGAVNTLYLKSRSTTHDVNIFGSTFTNQARILLDEAVFDAQQHHQELGTNWLNTKPQMWMKVPLHSELTAAAERQNVRVFDMPGLTIYAAPWEYAFSAKVNRILSGSDQARPYDLDDAVTYIHEYICAHDNQPVLVTTALDWARQFNHENTAEFLRTGINEAYGKRYGGKAFE</sequence>
<comment type="caution">
    <text evidence="2">The sequence shown here is derived from an EMBL/GenBank/DDBJ whole genome shotgun (WGS) entry which is preliminary data.</text>
</comment>
<accession>A0A167A4X0</accession>
<evidence type="ECO:0000313" key="2">
    <source>
        <dbReference type="EMBL" id="OAA38553.1"/>
    </source>
</evidence>
<feature type="region of interest" description="Disordered" evidence="1">
    <location>
        <begin position="1"/>
        <end position="28"/>
    </location>
</feature>
<dbReference type="AlphaFoldDB" id="A0A167A4X0"/>
<evidence type="ECO:0000256" key="1">
    <source>
        <dbReference type="SAM" id="MobiDB-lite"/>
    </source>
</evidence>
<protein>
    <submittedName>
        <fullName evidence="2">Uncharacterized protein</fullName>
    </submittedName>
</protein>
<name>A0A167A4X0_METRR</name>
<proteinExistence type="predicted"/>
<gene>
    <name evidence="2" type="ORF">NOR_06581</name>
</gene>
<keyword evidence="3" id="KW-1185">Reference proteome</keyword>
<dbReference type="OrthoDB" id="3348320at2759"/>
<dbReference type="OMA" id="GCNNSRH"/>
<dbReference type="Proteomes" id="UP000243498">
    <property type="component" value="Unassembled WGS sequence"/>
</dbReference>
<evidence type="ECO:0000313" key="3">
    <source>
        <dbReference type="Proteomes" id="UP000243498"/>
    </source>
</evidence>
<reference evidence="2 3" key="1">
    <citation type="journal article" date="2016" name="Genome Biol. Evol.">
        <title>Divergent and convergent evolution of fungal pathogenicity.</title>
        <authorList>
            <person name="Shang Y."/>
            <person name="Xiao G."/>
            <person name="Zheng P."/>
            <person name="Cen K."/>
            <person name="Zhan S."/>
            <person name="Wang C."/>
        </authorList>
    </citation>
    <scope>NUCLEOTIDE SEQUENCE [LARGE SCALE GENOMIC DNA]</scope>
    <source>
        <strain evidence="2 3">RCEF 4871</strain>
    </source>
</reference>
<dbReference type="EMBL" id="AZHC01000025">
    <property type="protein sequence ID" value="OAA38553.1"/>
    <property type="molecule type" value="Genomic_DNA"/>
</dbReference>
<organism evidence="2 3">
    <name type="scientific">Metarhizium rileyi (strain RCEF 4871)</name>
    <name type="common">Nomuraea rileyi</name>
    <dbReference type="NCBI Taxonomy" id="1649241"/>
    <lineage>
        <taxon>Eukaryota</taxon>
        <taxon>Fungi</taxon>
        <taxon>Dikarya</taxon>
        <taxon>Ascomycota</taxon>
        <taxon>Pezizomycotina</taxon>
        <taxon>Sordariomycetes</taxon>
        <taxon>Hypocreomycetidae</taxon>
        <taxon>Hypocreales</taxon>
        <taxon>Clavicipitaceae</taxon>
        <taxon>Metarhizium</taxon>
    </lineage>
</organism>